<keyword evidence="1" id="KW-0539">Nucleus</keyword>
<dbReference type="CDD" id="cd12148">
    <property type="entry name" value="fungal_TF_MHR"/>
    <property type="match status" value="1"/>
</dbReference>
<dbReference type="EMBL" id="LCUC01000020">
    <property type="protein sequence ID" value="KKY39333.1"/>
    <property type="molecule type" value="Genomic_DNA"/>
</dbReference>
<evidence type="ECO:0000259" key="2">
    <source>
        <dbReference type="SMART" id="SM00906"/>
    </source>
</evidence>
<dbReference type="AlphaFoldDB" id="A0A0G2HXA8"/>
<keyword evidence="4" id="KW-1185">Reference proteome</keyword>
<evidence type="ECO:0000256" key="1">
    <source>
        <dbReference type="ARBA" id="ARBA00023242"/>
    </source>
</evidence>
<protein>
    <submittedName>
        <fullName evidence="3">Putative c6 transcription factor</fullName>
    </submittedName>
</protein>
<dbReference type="InterPro" id="IPR052761">
    <property type="entry name" value="Fungal_Detox/Toxin_TFs"/>
</dbReference>
<feature type="domain" description="Xylanolytic transcriptional activator regulatory" evidence="2">
    <location>
        <begin position="169"/>
        <end position="246"/>
    </location>
</feature>
<evidence type="ECO:0000313" key="4">
    <source>
        <dbReference type="Proteomes" id="UP000034680"/>
    </source>
</evidence>
<dbReference type="STRING" id="1214573.A0A0G2HXA8"/>
<dbReference type="PANTHER" id="PTHR47425">
    <property type="entry name" value="FARB-RELATED"/>
    <property type="match status" value="1"/>
</dbReference>
<organism evidence="3 4">
    <name type="scientific">Diaporthe ampelina</name>
    <dbReference type="NCBI Taxonomy" id="1214573"/>
    <lineage>
        <taxon>Eukaryota</taxon>
        <taxon>Fungi</taxon>
        <taxon>Dikarya</taxon>
        <taxon>Ascomycota</taxon>
        <taxon>Pezizomycotina</taxon>
        <taxon>Sordariomycetes</taxon>
        <taxon>Sordariomycetidae</taxon>
        <taxon>Diaporthales</taxon>
        <taxon>Diaporthaceae</taxon>
        <taxon>Diaporthe</taxon>
    </lineage>
</organism>
<accession>A0A0G2HXA8</accession>
<dbReference type="Pfam" id="PF04082">
    <property type="entry name" value="Fungal_trans"/>
    <property type="match status" value="1"/>
</dbReference>
<name>A0A0G2HXA8_9PEZI</name>
<comment type="caution">
    <text evidence="3">The sequence shown here is derived from an EMBL/GenBank/DDBJ whole genome shotgun (WGS) entry which is preliminary data.</text>
</comment>
<gene>
    <name evidence="3" type="ORF">UCDDA912_g00544</name>
</gene>
<dbReference type="Proteomes" id="UP000034680">
    <property type="component" value="Unassembled WGS sequence"/>
</dbReference>
<reference evidence="3 4" key="2">
    <citation type="submission" date="2015-05" db="EMBL/GenBank/DDBJ databases">
        <authorList>
            <person name="Morales-Cruz A."/>
            <person name="Amrine K.C."/>
            <person name="Cantu D."/>
        </authorList>
    </citation>
    <scope>NUCLEOTIDE SEQUENCE [LARGE SCALE GENOMIC DNA]</scope>
    <source>
        <strain evidence="3">DA912</strain>
    </source>
</reference>
<dbReference type="GO" id="GO:0003677">
    <property type="term" value="F:DNA binding"/>
    <property type="evidence" value="ECO:0007669"/>
    <property type="project" value="InterPro"/>
</dbReference>
<dbReference type="GO" id="GO:0008270">
    <property type="term" value="F:zinc ion binding"/>
    <property type="evidence" value="ECO:0007669"/>
    <property type="project" value="InterPro"/>
</dbReference>
<sequence>MPGPEDYAIESLATSLMGGAAEATTETFYTGDQQGIGYILDIVGEPSVISQHYGLPYMAGTHQMMPQDVAYVRSKGVFAVPSEPVCEALLKAYFHHIHPILPVVDAVAVLTTFRNGGASAINLLLLWSMFSVAASCFYDNGCEKDRIIIIQSVSLLAFWYSDLAERTDSWHWMGIAISLCQTLGLNRDPDRGHYNKSLSDRQRQLWRRIWWSCFYRDRWLSFAMGRPMRINAWDCDTPMPSADDLTDDVSELPTRIQAKYMPSDFDQLANQWIVLLHLSKALGSILYENYSPTRQLPSRAWIEATEEELGRCIAQAGRQPASSSPALSFYFHHLQLHYNAATIALWRPHCNKVTKDIPPDQESAWSRHVSQKIQTAATNTNNVLERIISEQLVSYIGPMT</sequence>
<reference evidence="3 4" key="1">
    <citation type="submission" date="2015-05" db="EMBL/GenBank/DDBJ databases">
        <title>Distinctive expansion of gene families associated with plant cell wall degradation and secondary metabolism in the genomes of grapevine trunk pathogens.</title>
        <authorList>
            <person name="Lawrence D.P."/>
            <person name="Travadon R."/>
            <person name="Rolshausen P.E."/>
            <person name="Baumgartner K."/>
        </authorList>
    </citation>
    <scope>NUCLEOTIDE SEQUENCE [LARGE SCALE GENOMIC DNA]</scope>
    <source>
        <strain evidence="3">DA912</strain>
    </source>
</reference>
<proteinExistence type="predicted"/>
<dbReference type="InterPro" id="IPR007219">
    <property type="entry name" value="XnlR_reg_dom"/>
</dbReference>
<dbReference type="SMART" id="SM00906">
    <property type="entry name" value="Fungal_trans"/>
    <property type="match status" value="1"/>
</dbReference>
<evidence type="ECO:0000313" key="3">
    <source>
        <dbReference type="EMBL" id="KKY39333.1"/>
    </source>
</evidence>
<dbReference type="PANTHER" id="PTHR47425:SF3">
    <property type="entry name" value="ZN(II)2CYS6 TRANSCRIPTION FACTOR (EUROFUNG)"/>
    <property type="match status" value="1"/>
</dbReference>
<dbReference type="OrthoDB" id="4161332at2759"/>
<dbReference type="GO" id="GO:0006351">
    <property type="term" value="P:DNA-templated transcription"/>
    <property type="evidence" value="ECO:0007669"/>
    <property type="project" value="InterPro"/>
</dbReference>